<name>A3K590_SAGS3</name>
<dbReference type="RefSeq" id="WP_005860114.1">
    <property type="nucleotide sequence ID" value="NZ_AAYA01000008.1"/>
</dbReference>
<evidence type="ECO:0000313" key="3">
    <source>
        <dbReference type="Proteomes" id="UP000005713"/>
    </source>
</evidence>
<evidence type="ECO:0000256" key="1">
    <source>
        <dbReference type="SAM" id="SignalP"/>
    </source>
</evidence>
<dbReference type="PROSITE" id="PS51257">
    <property type="entry name" value="PROKAR_LIPOPROTEIN"/>
    <property type="match status" value="1"/>
</dbReference>
<keyword evidence="3" id="KW-1185">Reference proteome</keyword>
<dbReference type="AlphaFoldDB" id="A3K590"/>
<comment type="caution">
    <text evidence="2">The sequence shown here is derived from an EMBL/GenBank/DDBJ whole genome shotgun (WGS) entry which is preliminary data.</text>
</comment>
<dbReference type="OrthoDB" id="7870870at2"/>
<feature type="signal peptide" evidence="1">
    <location>
        <begin position="1"/>
        <end position="20"/>
    </location>
</feature>
<dbReference type="Proteomes" id="UP000005713">
    <property type="component" value="Unassembled WGS sequence"/>
</dbReference>
<proteinExistence type="predicted"/>
<organism evidence="2 3">
    <name type="scientific">Sagittula stellata (strain ATCC 700073 / DSM 11524 / E-37)</name>
    <dbReference type="NCBI Taxonomy" id="388399"/>
    <lineage>
        <taxon>Bacteria</taxon>
        <taxon>Pseudomonadati</taxon>
        <taxon>Pseudomonadota</taxon>
        <taxon>Alphaproteobacteria</taxon>
        <taxon>Rhodobacterales</taxon>
        <taxon>Roseobacteraceae</taxon>
        <taxon>Sagittula</taxon>
    </lineage>
</organism>
<reference evidence="2 3" key="1">
    <citation type="submission" date="2006-06" db="EMBL/GenBank/DDBJ databases">
        <authorList>
            <person name="Moran M.A."/>
            <person name="Ferriera S."/>
            <person name="Johnson J."/>
            <person name="Kravitz S."/>
            <person name="Beeson K."/>
            <person name="Sutton G."/>
            <person name="Rogers Y.-H."/>
            <person name="Friedman R."/>
            <person name="Frazier M."/>
            <person name="Venter J.C."/>
        </authorList>
    </citation>
    <scope>NUCLEOTIDE SEQUENCE [LARGE SCALE GENOMIC DNA]</scope>
    <source>
        <strain evidence="2 3">E-37</strain>
    </source>
</reference>
<gene>
    <name evidence="2" type="ORF">SSE37_13933</name>
</gene>
<protein>
    <recommendedName>
        <fullName evidence="4">Lipoprotein</fullName>
    </recommendedName>
</protein>
<evidence type="ECO:0008006" key="4">
    <source>
        <dbReference type="Google" id="ProtNLM"/>
    </source>
</evidence>
<accession>A3K590</accession>
<feature type="chain" id="PRO_5002654412" description="Lipoprotein" evidence="1">
    <location>
        <begin position="21"/>
        <end position="105"/>
    </location>
</feature>
<evidence type="ECO:0000313" key="2">
    <source>
        <dbReference type="EMBL" id="EBA07691.1"/>
    </source>
</evidence>
<dbReference type="EMBL" id="AAYA01000008">
    <property type="protein sequence ID" value="EBA07691.1"/>
    <property type="molecule type" value="Genomic_DNA"/>
</dbReference>
<keyword evidence="1" id="KW-0732">Signal</keyword>
<sequence>MPRLALALTALLISACTVGAPQTDAPGNDGVAQKLTMGVTRAEAEVALGTEAGFERNPKNFDESCVSYAYGNGPKYVHAVYRGGKLVSRTDGHRQLCTYGTLVSA</sequence>